<feature type="binding site" evidence="7">
    <location>
        <begin position="120"/>
        <end position="126"/>
    </location>
    <ligand>
        <name>ATP</name>
        <dbReference type="ChEBI" id="CHEBI:30616"/>
    </ligand>
</feature>
<comment type="caution">
    <text evidence="12">The sequence shown here is derived from an EMBL/GenBank/DDBJ whole genome shotgun (WGS) entry which is preliminary data.</text>
</comment>
<dbReference type="GO" id="GO:0009252">
    <property type="term" value="P:peptidoglycan biosynthetic process"/>
    <property type="evidence" value="ECO:0007669"/>
    <property type="project" value="UniProtKB-UniRule"/>
</dbReference>
<comment type="catalytic activity">
    <reaction evidence="7 8">
        <text>UDP-N-acetyl-alpha-D-muramoyl-L-alanine + D-glutamate + ATP = UDP-N-acetyl-alpha-D-muramoyl-L-alanyl-D-glutamate + ADP + phosphate + H(+)</text>
        <dbReference type="Rhea" id="RHEA:16429"/>
        <dbReference type="ChEBI" id="CHEBI:15378"/>
        <dbReference type="ChEBI" id="CHEBI:29986"/>
        <dbReference type="ChEBI" id="CHEBI:30616"/>
        <dbReference type="ChEBI" id="CHEBI:43474"/>
        <dbReference type="ChEBI" id="CHEBI:83898"/>
        <dbReference type="ChEBI" id="CHEBI:83900"/>
        <dbReference type="ChEBI" id="CHEBI:456216"/>
        <dbReference type="EC" id="6.3.2.9"/>
    </reaction>
</comment>
<dbReference type="SUPFAM" id="SSF53623">
    <property type="entry name" value="MurD-like peptide ligases, catalytic domain"/>
    <property type="match status" value="1"/>
</dbReference>
<dbReference type="EC" id="6.3.2.9" evidence="7 8"/>
<feature type="domain" description="Mur ligase central" evidence="11">
    <location>
        <begin position="118"/>
        <end position="298"/>
    </location>
</feature>
<evidence type="ECO:0000259" key="10">
    <source>
        <dbReference type="Pfam" id="PF02875"/>
    </source>
</evidence>
<dbReference type="UniPathway" id="UPA00219"/>
<dbReference type="GO" id="GO:0005524">
    <property type="term" value="F:ATP binding"/>
    <property type="evidence" value="ECO:0007669"/>
    <property type="project" value="UniProtKB-UniRule"/>
</dbReference>
<evidence type="ECO:0000256" key="2">
    <source>
        <dbReference type="ARBA" id="ARBA00004752"/>
    </source>
</evidence>
<reference evidence="12 13" key="1">
    <citation type="submission" date="2017-09" db="EMBL/GenBank/DDBJ databases">
        <title>Depth-based differentiation of microbial function through sediment-hosted aquifers and enrichment of novel symbionts in the deep terrestrial subsurface.</title>
        <authorList>
            <person name="Probst A.J."/>
            <person name="Ladd B."/>
            <person name="Jarett J.K."/>
            <person name="Geller-Mcgrath D.E."/>
            <person name="Sieber C.M."/>
            <person name="Emerson J.B."/>
            <person name="Anantharaman K."/>
            <person name="Thomas B.C."/>
            <person name="Malmstrom R."/>
            <person name="Stieglmeier M."/>
            <person name="Klingl A."/>
            <person name="Woyke T."/>
            <person name="Ryan C.M."/>
            <person name="Banfield J.F."/>
        </authorList>
    </citation>
    <scope>NUCLEOTIDE SEQUENCE [LARGE SCALE GENOMIC DNA]</scope>
    <source>
        <strain evidence="12">CG23_combo_of_CG06-09_8_20_14_all_38_19</strain>
    </source>
</reference>
<dbReference type="EMBL" id="PCRP01000004">
    <property type="protein sequence ID" value="PIP23988.1"/>
    <property type="molecule type" value="Genomic_DNA"/>
</dbReference>
<protein>
    <recommendedName>
        <fullName evidence="7 8">UDP-N-acetylmuramoylalanine--D-glutamate ligase</fullName>
        <ecNumber evidence="7 8">6.3.2.9</ecNumber>
    </recommendedName>
    <alternativeName>
        <fullName evidence="7">D-glutamic acid-adding enzyme</fullName>
    </alternativeName>
    <alternativeName>
        <fullName evidence="7">UDP-N-acetylmuramoyl-L-alanyl-D-glutamate synthetase</fullName>
    </alternativeName>
</protein>
<dbReference type="PANTHER" id="PTHR43692">
    <property type="entry name" value="UDP-N-ACETYLMURAMOYLALANINE--D-GLUTAMATE LIGASE"/>
    <property type="match status" value="1"/>
</dbReference>
<comment type="similarity">
    <text evidence="7">Belongs to the MurCDEF family.</text>
</comment>
<dbReference type="GO" id="GO:0008360">
    <property type="term" value="P:regulation of cell shape"/>
    <property type="evidence" value="ECO:0007669"/>
    <property type="project" value="UniProtKB-KW"/>
</dbReference>
<keyword evidence="7 8" id="KW-0133">Cell shape</keyword>
<dbReference type="GO" id="GO:0008764">
    <property type="term" value="F:UDP-N-acetylmuramoylalanine-D-glutamate ligase activity"/>
    <property type="evidence" value="ECO:0007669"/>
    <property type="project" value="UniProtKB-UniRule"/>
</dbReference>
<dbReference type="HAMAP" id="MF_00639">
    <property type="entry name" value="MurD"/>
    <property type="match status" value="1"/>
</dbReference>
<keyword evidence="3 7" id="KW-0963">Cytoplasm</keyword>
<evidence type="ECO:0000259" key="11">
    <source>
        <dbReference type="Pfam" id="PF08245"/>
    </source>
</evidence>
<dbReference type="SUPFAM" id="SSF51984">
    <property type="entry name" value="MurCD N-terminal domain"/>
    <property type="match status" value="1"/>
</dbReference>
<dbReference type="GO" id="GO:0071555">
    <property type="term" value="P:cell wall organization"/>
    <property type="evidence" value="ECO:0007669"/>
    <property type="project" value="UniProtKB-KW"/>
</dbReference>
<dbReference type="AlphaFoldDB" id="A0A2G9YXK5"/>
<comment type="subcellular location">
    <subcellularLocation>
        <location evidence="1 7 8">Cytoplasm</location>
    </subcellularLocation>
</comment>
<name>A0A2G9YXK5_9BACT</name>
<gene>
    <name evidence="7 12" type="primary">murD</name>
    <name evidence="12" type="ORF">COX36_00190</name>
</gene>
<evidence type="ECO:0000256" key="8">
    <source>
        <dbReference type="RuleBase" id="RU003664"/>
    </source>
</evidence>
<evidence type="ECO:0000256" key="6">
    <source>
        <dbReference type="ARBA" id="ARBA00022840"/>
    </source>
</evidence>
<sequence>MKNKFFKNKRITVMGLGIIGGGAGVVKFLVKNGARVLVTDLKTEEKLKESLQKIKKLPLELILGKHRKKDFTDTDLIIKNPGVPDNSPYLKIARKYGIPVDTDIGIFFQLCQAQIIAVTGTKGKSTVVILIHHLLKPKYPHVVLAGNIGNSPLESFEKITKKSKIILELSSWQLEGLALHKKSPQIAVITNIYRDHLNRYKSFKDYINSKKIIFRLQEPNDILLLNYDDLIVRKFSQLANSHVYFFSREKTPQESVACFLKDKNIFFGNEKNPICSVIDLNINGEHNISNVLAAVSVAKLCRISSKIIKKALKSFKGISFRQEFIREVKGVKYFNDTTATIPQATEVAIKTLKQKFPDTKLILIAGGEDKNLNYRDLAKEIKRSTSHLVLLSGTASNKIKEELFRLGYFDEKKLIMADSMLKAVKEAKKLANKSAIVILSPGAASFNLFKNEFDRGEQFNEIVKKMKT</sequence>
<dbReference type="Proteomes" id="UP000230273">
    <property type="component" value="Unassembled WGS sequence"/>
</dbReference>
<dbReference type="Pfam" id="PF21799">
    <property type="entry name" value="MurD-like_N"/>
    <property type="match status" value="1"/>
</dbReference>
<dbReference type="Pfam" id="PF02875">
    <property type="entry name" value="Mur_ligase_C"/>
    <property type="match status" value="1"/>
</dbReference>
<organism evidence="12 13">
    <name type="scientific">Candidatus Nealsonbacteria bacterium CG23_combo_of_CG06-09_8_20_14_all_38_19</name>
    <dbReference type="NCBI Taxonomy" id="1974721"/>
    <lineage>
        <taxon>Bacteria</taxon>
        <taxon>Candidatus Nealsoniibacteriota</taxon>
    </lineage>
</organism>
<dbReference type="InterPro" id="IPR005762">
    <property type="entry name" value="MurD"/>
</dbReference>
<dbReference type="NCBIfam" id="TIGR01087">
    <property type="entry name" value="murD"/>
    <property type="match status" value="1"/>
</dbReference>
<keyword evidence="5 7" id="KW-0547">Nucleotide-binding</keyword>
<dbReference type="InterPro" id="IPR036565">
    <property type="entry name" value="Mur-like_cat_sf"/>
</dbReference>
<keyword evidence="7 8" id="KW-0573">Peptidoglycan synthesis</keyword>
<evidence type="ECO:0000256" key="5">
    <source>
        <dbReference type="ARBA" id="ARBA00022741"/>
    </source>
</evidence>
<feature type="domain" description="Mur ligase C-terminal" evidence="10">
    <location>
        <begin position="321"/>
        <end position="441"/>
    </location>
</feature>
<evidence type="ECO:0000256" key="3">
    <source>
        <dbReference type="ARBA" id="ARBA00022490"/>
    </source>
</evidence>
<dbReference type="Gene3D" id="3.40.1190.10">
    <property type="entry name" value="Mur-like, catalytic domain"/>
    <property type="match status" value="1"/>
</dbReference>
<keyword evidence="9" id="KW-0472">Membrane</keyword>
<dbReference type="Pfam" id="PF08245">
    <property type="entry name" value="Mur_ligase_M"/>
    <property type="match status" value="1"/>
</dbReference>
<keyword evidence="6 7" id="KW-0067">ATP-binding</keyword>
<comment type="function">
    <text evidence="7 8">Cell wall formation. Catalyzes the addition of glutamate to the nucleotide precursor UDP-N-acetylmuramoyl-L-alanine (UMA).</text>
</comment>
<dbReference type="InterPro" id="IPR013221">
    <property type="entry name" value="Mur_ligase_cen"/>
</dbReference>
<keyword evidence="9" id="KW-0812">Transmembrane</keyword>
<dbReference type="PANTHER" id="PTHR43692:SF1">
    <property type="entry name" value="UDP-N-ACETYLMURAMOYLALANINE--D-GLUTAMATE LIGASE"/>
    <property type="match status" value="1"/>
</dbReference>
<proteinExistence type="inferred from homology"/>
<dbReference type="InterPro" id="IPR036615">
    <property type="entry name" value="Mur_ligase_C_dom_sf"/>
</dbReference>
<accession>A0A2G9YXK5</accession>
<keyword evidence="7 8" id="KW-0131">Cell cycle</keyword>
<evidence type="ECO:0000256" key="9">
    <source>
        <dbReference type="SAM" id="Phobius"/>
    </source>
</evidence>
<evidence type="ECO:0000313" key="12">
    <source>
        <dbReference type="EMBL" id="PIP23988.1"/>
    </source>
</evidence>
<dbReference type="GO" id="GO:0051301">
    <property type="term" value="P:cell division"/>
    <property type="evidence" value="ECO:0007669"/>
    <property type="project" value="UniProtKB-KW"/>
</dbReference>
<keyword evidence="7 8" id="KW-0132">Cell division</keyword>
<dbReference type="SUPFAM" id="SSF53244">
    <property type="entry name" value="MurD-like peptide ligases, peptide-binding domain"/>
    <property type="match status" value="1"/>
</dbReference>
<evidence type="ECO:0000256" key="1">
    <source>
        <dbReference type="ARBA" id="ARBA00004496"/>
    </source>
</evidence>
<evidence type="ECO:0000313" key="13">
    <source>
        <dbReference type="Proteomes" id="UP000230273"/>
    </source>
</evidence>
<dbReference type="GO" id="GO:0005737">
    <property type="term" value="C:cytoplasm"/>
    <property type="evidence" value="ECO:0007669"/>
    <property type="project" value="UniProtKB-SubCell"/>
</dbReference>
<feature type="transmembrane region" description="Helical" evidence="9">
    <location>
        <begin position="12"/>
        <end position="30"/>
    </location>
</feature>
<evidence type="ECO:0000256" key="7">
    <source>
        <dbReference type="HAMAP-Rule" id="MF_00639"/>
    </source>
</evidence>
<keyword evidence="4 7" id="KW-0436">Ligase</keyword>
<keyword evidence="7 8" id="KW-0961">Cell wall biogenesis/degradation</keyword>
<dbReference type="InterPro" id="IPR004101">
    <property type="entry name" value="Mur_ligase_C"/>
</dbReference>
<evidence type="ECO:0000256" key="4">
    <source>
        <dbReference type="ARBA" id="ARBA00022598"/>
    </source>
</evidence>
<dbReference type="Gene3D" id="3.40.50.720">
    <property type="entry name" value="NAD(P)-binding Rossmann-like Domain"/>
    <property type="match status" value="1"/>
</dbReference>
<comment type="pathway">
    <text evidence="2 7 8">Cell wall biogenesis; peptidoglycan biosynthesis.</text>
</comment>
<keyword evidence="9" id="KW-1133">Transmembrane helix</keyword>
<dbReference type="Gene3D" id="3.90.190.20">
    <property type="entry name" value="Mur ligase, C-terminal domain"/>
    <property type="match status" value="1"/>
</dbReference>